<evidence type="ECO:0000313" key="3">
    <source>
        <dbReference type="Proteomes" id="UP001451571"/>
    </source>
</evidence>
<organism evidence="2 3">
    <name type="scientific">Kineothrix sedimenti</name>
    <dbReference type="NCBI Taxonomy" id="3123317"/>
    <lineage>
        <taxon>Bacteria</taxon>
        <taxon>Bacillati</taxon>
        <taxon>Bacillota</taxon>
        <taxon>Clostridia</taxon>
        <taxon>Lachnospirales</taxon>
        <taxon>Lachnospiraceae</taxon>
        <taxon>Kineothrix</taxon>
    </lineage>
</organism>
<evidence type="ECO:0000256" key="1">
    <source>
        <dbReference type="SAM" id="Phobius"/>
    </source>
</evidence>
<keyword evidence="1" id="KW-0812">Transmembrane</keyword>
<keyword evidence="1" id="KW-1133">Transmembrane helix</keyword>
<accession>A0ABZ3ETN5</accession>
<dbReference type="EMBL" id="CP146256">
    <property type="protein sequence ID" value="XAH73569.1"/>
    <property type="molecule type" value="Genomic_DNA"/>
</dbReference>
<keyword evidence="3" id="KW-1185">Reference proteome</keyword>
<proteinExistence type="predicted"/>
<dbReference type="Proteomes" id="UP001451571">
    <property type="component" value="Chromosome"/>
</dbReference>
<protein>
    <submittedName>
        <fullName evidence="2">Uncharacterized protein</fullName>
    </submittedName>
</protein>
<reference evidence="2 3" key="1">
    <citation type="submission" date="2024-02" db="EMBL/GenBank/DDBJ databases">
        <title>Bacterial strain from lacustrine sediment.</title>
        <authorList>
            <person name="Petit C."/>
            <person name="Fadhlaoui K."/>
        </authorList>
    </citation>
    <scope>NUCLEOTIDE SEQUENCE [LARGE SCALE GENOMIC DNA]</scope>
    <source>
        <strain evidence="2 3">IPX-CK</strain>
    </source>
</reference>
<feature type="transmembrane region" description="Helical" evidence="1">
    <location>
        <begin position="44"/>
        <end position="63"/>
    </location>
</feature>
<keyword evidence="1" id="KW-0472">Membrane</keyword>
<evidence type="ECO:0000313" key="2">
    <source>
        <dbReference type="EMBL" id="XAH73569.1"/>
    </source>
</evidence>
<sequence length="129" mass="15381">MLNKERVILMTKMASYEEHEGKKNTSVMNYFRGDYVWFQVLKSAIYGTISFGILFGMYVFYDFEIFMTDIYKMDLFQFGKSVLVKYLFVIGIYAIISYAVYSYRYAKAQKKMKLYMSNLNRLTGMYDKT</sequence>
<gene>
    <name evidence="2" type="ORF">V6984_19015</name>
</gene>
<feature type="transmembrane region" description="Helical" evidence="1">
    <location>
        <begin position="83"/>
        <end position="103"/>
    </location>
</feature>
<name>A0ABZ3ETN5_9FIRM</name>
<dbReference type="RefSeq" id="WP_342757173.1">
    <property type="nucleotide sequence ID" value="NZ_CP146256.1"/>
</dbReference>